<reference evidence="3 4" key="1">
    <citation type="journal article" date="2018" name="Sci. Rep.">
        <title>Comparative analysis of the Pocillopora damicornis genome highlights role of immune system in coral evolution.</title>
        <authorList>
            <person name="Cunning R."/>
            <person name="Bay R.A."/>
            <person name="Gillette P."/>
            <person name="Baker A.C."/>
            <person name="Traylor-Knowles N."/>
        </authorList>
    </citation>
    <scope>NUCLEOTIDE SEQUENCE [LARGE SCALE GENOMIC DNA]</scope>
    <source>
        <strain evidence="3">RSMAS</strain>
        <tissue evidence="3">Whole animal</tissue>
    </source>
</reference>
<feature type="signal peptide" evidence="2">
    <location>
        <begin position="1"/>
        <end position="27"/>
    </location>
</feature>
<dbReference type="PANTHER" id="PTHR11319:SF35">
    <property type="entry name" value="OUTER MEMBRANE PROTEIN PMPC-RELATED"/>
    <property type="match status" value="1"/>
</dbReference>
<keyword evidence="1" id="KW-0812">Transmembrane</keyword>
<evidence type="ECO:0008006" key="5">
    <source>
        <dbReference type="Google" id="ProtNLM"/>
    </source>
</evidence>
<gene>
    <name evidence="3" type="ORF">pdam_00020686</name>
</gene>
<feature type="transmembrane region" description="Helical" evidence="1">
    <location>
        <begin position="269"/>
        <end position="288"/>
    </location>
</feature>
<keyword evidence="1" id="KW-0472">Membrane</keyword>
<accession>A0A3M6UVZ1</accession>
<feature type="transmembrane region" description="Helical" evidence="1">
    <location>
        <begin position="331"/>
        <end position="355"/>
    </location>
</feature>
<keyword evidence="4" id="KW-1185">Reference proteome</keyword>
<dbReference type="AlphaFoldDB" id="A0A3M6UVZ1"/>
<feature type="chain" id="PRO_5017980836" description="TRP C-terminal domain-containing protein" evidence="2">
    <location>
        <begin position="28"/>
        <end position="391"/>
    </location>
</feature>
<dbReference type="PANTHER" id="PTHR11319">
    <property type="entry name" value="G PROTEIN-COUPLED RECEPTOR-RELATED"/>
    <property type="match status" value="1"/>
</dbReference>
<evidence type="ECO:0000256" key="1">
    <source>
        <dbReference type="SAM" id="Phobius"/>
    </source>
</evidence>
<comment type="caution">
    <text evidence="3">The sequence shown here is derived from an EMBL/GenBank/DDBJ whole genome shotgun (WGS) entry which is preliminary data.</text>
</comment>
<organism evidence="3 4">
    <name type="scientific">Pocillopora damicornis</name>
    <name type="common">Cauliflower coral</name>
    <name type="synonym">Millepora damicornis</name>
    <dbReference type="NCBI Taxonomy" id="46731"/>
    <lineage>
        <taxon>Eukaryota</taxon>
        <taxon>Metazoa</taxon>
        <taxon>Cnidaria</taxon>
        <taxon>Anthozoa</taxon>
        <taxon>Hexacorallia</taxon>
        <taxon>Scleractinia</taxon>
        <taxon>Astrocoeniina</taxon>
        <taxon>Pocilloporidae</taxon>
        <taxon>Pocillopora</taxon>
    </lineage>
</organism>
<name>A0A3M6UVZ1_POCDA</name>
<evidence type="ECO:0000313" key="4">
    <source>
        <dbReference type="Proteomes" id="UP000275408"/>
    </source>
</evidence>
<proteinExistence type="predicted"/>
<dbReference type="OrthoDB" id="5959161at2759"/>
<evidence type="ECO:0000313" key="3">
    <source>
        <dbReference type="EMBL" id="RMX57821.1"/>
    </source>
</evidence>
<dbReference type="EMBL" id="RCHS01000607">
    <property type="protein sequence ID" value="RMX57821.1"/>
    <property type="molecule type" value="Genomic_DNA"/>
</dbReference>
<feature type="transmembrane region" description="Helical" evidence="1">
    <location>
        <begin position="88"/>
        <end position="113"/>
    </location>
</feature>
<sequence>MLQIIPAWLLELNVIALFIGLAGRGKGARGIMKTSVFYFQTFDALLSNTDVWPVEVLETQRYIGNVFNFRFSGLACEFPRLFTPLGELASLLILPLICILLVWFYFTLGYLVFKIFEYPNLEERRLRLRNTCLQLSVMTLNFTYFPIVKKTASTLAHCGEDNGQRYLREAPWMECEGYDYTILQVLGWLALPLYVIGVPFGLFLPLLHFNKVARRHEMPQQDQESLDSWLGSIYLPYREEFRPYFEIIFLLRRMLIAFALSLINRASSFQTIAVCFVLLVALCLQLSFRPLNDSYQKFPLENTAETLVLLTLHFSFMNVRYAALNPDSSLPIIWMIMSVNVVLLCGMVVSIILLLKKAGNADEMVHEARGHEEHAPVLGDGAREQYGTFEE</sequence>
<keyword evidence="2" id="KW-0732">Signal</keyword>
<protein>
    <recommendedName>
        <fullName evidence="5">TRP C-terminal domain-containing protein</fullName>
    </recommendedName>
</protein>
<feature type="transmembrane region" description="Helical" evidence="1">
    <location>
        <begin position="186"/>
        <end position="209"/>
    </location>
</feature>
<keyword evidence="1" id="KW-1133">Transmembrane helix</keyword>
<dbReference type="Proteomes" id="UP000275408">
    <property type="component" value="Unassembled WGS sequence"/>
</dbReference>
<evidence type="ECO:0000256" key="2">
    <source>
        <dbReference type="SAM" id="SignalP"/>
    </source>
</evidence>